<proteinExistence type="predicted"/>
<organism evidence="2 3">
    <name type="scientific">Trichostrongylus colubriformis</name>
    <name type="common">Black scour worm</name>
    <dbReference type="NCBI Taxonomy" id="6319"/>
    <lineage>
        <taxon>Eukaryota</taxon>
        <taxon>Metazoa</taxon>
        <taxon>Ecdysozoa</taxon>
        <taxon>Nematoda</taxon>
        <taxon>Chromadorea</taxon>
        <taxon>Rhabditida</taxon>
        <taxon>Rhabditina</taxon>
        <taxon>Rhabditomorpha</taxon>
        <taxon>Strongyloidea</taxon>
        <taxon>Trichostrongylidae</taxon>
        <taxon>Trichostrongylus</taxon>
    </lineage>
</organism>
<feature type="compositionally biased region" description="Basic and acidic residues" evidence="1">
    <location>
        <begin position="8"/>
        <end position="21"/>
    </location>
</feature>
<evidence type="ECO:0000313" key="3">
    <source>
        <dbReference type="Proteomes" id="UP001331761"/>
    </source>
</evidence>
<sequence length="151" mass="16773">MIFFHECIQPKEERPKEDSVRTAKLPESTGEKPQQDSVRTAKLLGSAEGKSKEEATQQSQQGSTEKAVSTGEKASFQCSAEGKNIENCILATARERADSKTPRFCGRQVEGRSNTTVATRKYREGCPYWRKIKGGGETTVAAREYRKGCTY</sequence>
<feature type="compositionally biased region" description="Polar residues" evidence="1">
    <location>
        <begin position="56"/>
        <end position="67"/>
    </location>
</feature>
<gene>
    <name evidence="2" type="ORF">GCK32_017658</name>
</gene>
<accession>A0AAN8IQG3</accession>
<reference evidence="2 3" key="1">
    <citation type="submission" date="2019-10" db="EMBL/GenBank/DDBJ databases">
        <title>Assembly and Annotation for the nematode Trichostrongylus colubriformis.</title>
        <authorList>
            <person name="Martin J."/>
        </authorList>
    </citation>
    <scope>NUCLEOTIDE SEQUENCE [LARGE SCALE GENOMIC DNA]</scope>
    <source>
        <strain evidence="2">G859</strain>
        <tissue evidence="2">Whole worm</tissue>
    </source>
</reference>
<keyword evidence="3" id="KW-1185">Reference proteome</keyword>
<protein>
    <submittedName>
        <fullName evidence="2">Uncharacterized protein</fullName>
    </submittedName>
</protein>
<comment type="caution">
    <text evidence="2">The sequence shown here is derived from an EMBL/GenBank/DDBJ whole genome shotgun (WGS) entry which is preliminary data.</text>
</comment>
<name>A0AAN8IQG3_TRICO</name>
<evidence type="ECO:0000256" key="1">
    <source>
        <dbReference type="SAM" id="MobiDB-lite"/>
    </source>
</evidence>
<dbReference type="AlphaFoldDB" id="A0AAN8IQG3"/>
<dbReference type="Proteomes" id="UP001331761">
    <property type="component" value="Unassembled WGS sequence"/>
</dbReference>
<evidence type="ECO:0000313" key="2">
    <source>
        <dbReference type="EMBL" id="KAK5977927.1"/>
    </source>
</evidence>
<feature type="region of interest" description="Disordered" evidence="1">
    <location>
        <begin position="1"/>
        <end position="76"/>
    </location>
</feature>
<dbReference type="EMBL" id="WIXE01010040">
    <property type="protein sequence ID" value="KAK5977927.1"/>
    <property type="molecule type" value="Genomic_DNA"/>
</dbReference>